<evidence type="ECO:0000256" key="8">
    <source>
        <dbReference type="ARBA" id="ARBA00023054"/>
    </source>
</evidence>
<keyword evidence="6" id="KW-0963">Cytoplasm</keyword>
<evidence type="ECO:0000256" key="6">
    <source>
        <dbReference type="ARBA" id="ARBA00022490"/>
    </source>
</evidence>
<accession>A0A177WGD8</accession>
<dbReference type="GO" id="GO:0005802">
    <property type="term" value="C:trans-Golgi network"/>
    <property type="evidence" value="ECO:0007669"/>
    <property type="project" value="TreeGrafter"/>
</dbReference>
<keyword evidence="8" id="KW-0175">Coiled coil</keyword>
<evidence type="ECO:0000313" key="11">
    <source>
        <dbReference type="Proteomes" id="UP000077115"/>
    </source>
</evidence>
<keyword evidence="9" id="KW-0472">Membrane</keyword>
<dbReference type="VEuPathDB" id="FungiDB:BDEG_22659"/>
<dbReference type="Proteomes" id="UP000077115">
    <property type="component" value="Unassembled WGS sequence"/>
</dbReference>
<name>A0A177WGD8_BATDL</name>
<comment type="function">
    <text evidence="1">Positive regulator of amino acid starvation-induced autophagy.</text>
</comment>
<evidence type="ECO:0000256" key="5">
    <source>
        <dbReference type="ARBA" id="ARBA00010880"/>
    </source>
</evidence>
<evidence type="ECO:0000256" key="4">
    <source>
        <dbReference type="ARBA" id="ARBA00004601"/>
    </source>
</evidence>
<dbReference type="Pfam" id="PF10224">
    <property type="entry name" value="DUF2205"/>
    <property type="match status" value="1"/>
</dbReference>
<dbReference type="AlphaFoldDB" id="A0A177WGD8"/>
<dbReference type="Gene3D" id="1.20.5.170">
    <property type="match status" value="1"/>
</dbReference>
<evidence type="ECO:0000313" key="10">
    <source>
        <dbReference type="EMBL" id="OAJ38754.1"/>
    </source>
</evidence>
<sequence>MAENWINESPWSDAALPQKALQSFSHASIDPSVLETAPNHTLDTTPRIFSPDTLLLGGNATDNSSHNEHEVLISQAISLQELVFGAIQKVENGRMEHKKIKAENQMLVEYINNMMSATSSTPPAKKA</sequence>
<evidence type="ECO:0000256" key="2">
    <source>
        <dbReference type="ARBA" id="ARBA00004255"/>
    </source>
</evidence>
<comment type="subcellular location">
    <subcellularLocation>
        <location evidence="3">Cytoplasm</location>
        <location evidence="3">Cytosol</location>
    </subcellularLocation>
    <subcellularLocation>
        <location evidence="2">Golgi apparatus membrane</location>
        <topology evidence="2">Peripheral membrane protein</topology>
        <orientation evidence="2">Cytoplasmic side</orientation>
    </subcellularLocation>
    <subcellularLocation>
        <location evidence="4">Golgi apparatus</location>
        <location evidence="4">trans-Golgi network</location>
    </subcellularLocation>
</comment>
<evidence type="ECO:0000256" key="9">
    <source>
        <dbReference type="ARBA" id="ARBA00023136"/>
    </source>
</evidence>
<protein>
    <submittedName>
        <fullName evidence="10">Uncharacterized protein</fullName>
    </submittedName>
</protein>
<dbReference type="GO" id="GO:0005829">
    <property type="term" value="C:cytosol"/>
    <property type="evidence" value="ECO:0007669"/>
    <property type="project" value="UniProtKB-SubCell"/>
</dbReference>
<proteinExistence type="inferred from homology"/>
<evidence type="ECO:0000256" key="3">
    <source>
        <dbReference type="ARBA" id="ARBA00004514"/>
    </source>
</evidence>
<comment type="similarity">
    <text evidence="5">Belongs to the SCOC family.</text>
</comment>
<evidence type="ECO:0000256" key="7">
    <source>
        <dbReference type="ARBA" id="ARBA00023034"/>
    </source>
</evidence>
<keyword evidence="7" id="KW-0333">Golgi apparatus</keyword>
<dbReference type="OrthoDB" id="2163284at2759"/>
<reference evidence="10 11" key="2">
    <citation type="submission" date="2016-05" db="EMBL/GenBank/DDBJ databases">
        <title>Lineage-specific infection strategies underlie the spectrum of fungal disease in amphibians.</title>
        <authorList>
            <person name="Cuomo C.A."/>
            <person name="Farrer R.A."/>
            <person name="James T."/>
            <person name="Longcore J."/>
            <person name="Birren B."/>
        </authorList>
    </citation>
    <scope>NUCLEOTIDE SEQUENCE [LARGE SCALE GENOMIC DNA]</scope>
    <source>
        <strain evidence="10 11">JEL423</strain>
    </source>
</reference>
<dbReference type="STRING" id="403673.A0A177WGD8"/>
<dbReference type="EMBL" id="DS022302">
    <property type="protein sequence ID" value="OAJ38754.1"/>
    <property type="molecule type" value="Genomic_DNA"/>
</dbReference>
<dbReference type="PANTHER" id="PTHR21614:SF0">
    <property type="entry name" value="GEO08385P1"/>
    <property type="match status" value="1"/>
</dbReference>
<gene>
    <name evidence="10" type="ORF">BDEG_22659</name>
</gene>
<dbReference type="PANTHER" id="PTHR21614">
    <property type="entry name" value="SHORT COILED COIL PROTEIN"/>
    <property type="match status" value="1"/>
</dbReference>
<organism evidence="10 11">
    <name type="scientific">Batrachochytrium dendrobatidis (strain JEL423)</name>
    <dbReference type="NCBI Taxonomy" id="403673"/>
    <lineage>
        <taxon>Eukaryota</taxon>
        <taxon>Fungi</taxon>
        <taxon>Fungi incertae sedis</taxon>
        <taxon>Chytridiomycota</taxon>
        <taxon>Chytridiomycota incertae sedis</taxon>
        <taxon>Chytridiomycetes</taxon>
        <taxon>Rhizophydiales</taxon>
        <taxon>Rhizophydiales incertae sedis</taxon>
        <taxon>Batrachochytrium</taxon>
    </lineage>
</organism>
<evidence type="ECO:0000256" key="1">
    <source>
        <dbReference type="ARBA" id="ARBA00002743"/>
    </source>
</evidence>
<reference evidence="10 11" key="1">
    <citation type="submission" date="2006-10" db="EMBL/GenBank/DDBJ databases">
        <title>The Genome Sequence of Batrachochytrium dendrobatidis JEL423.</title>
        <authorList>
            <consortium name="The Broad Institute Genome Sequencing Platform"/>
            <person name="Birren B."/>
            <person name="Lander E."/>
            <person name="Galagan J."/>
            <person name="Cuomo C."/>
            <person name="Devon K."/>
            <person name="Jaffe D."/>
            <person name="Butler J."/>
            <person name="Alvarez P."/>
            <person name="Gnerre S."/>
            <person name="Grabherr M."/>
            <person name="Kleber M."/>
            <person name="Mauceli E."/>
            <person name="Brockman W."/>
            <person name="Young S."/>
            <person name="LaButti K."/>
            <person name="Sykes S."/>
            <person name="DeCaprio D."/>
            <person name="Crawford M."/>
            <person name="Koehrsen M."/>
            <person name="Engels R."/>
            <person name="Montgomery P."/>
            <person name="Pearson M."/>
            <person name="Howarth C."/>
            <person name="Larson L."/>
            <person name="White J."/>
            <person name="O'Leary S."/>
            <person name="Kodira C."/>
            <person name="Zeng Q."/>
            <person name="Yandava C."/>
            <person name="Alvarado L."/>
            <person name="Longcore J."/>
            <person name="James T."/>
        </authorList>
    </citation>
    <scope>NUCLEOTIDE SEQUENCE [LARGE SCALE GENOMIC DNA]</scope>
    <source>
        <strain evidence="10 11">JEL423</strain>
    </source>
</reference>
<dbReference type="InterPro" id="IPR019357">
    <property type="entry name" value="SCOC"/>
</dbReference>
<dbReference type="GO" id="GO:0000139">
    <property type="term" value="C:Golgi membrane"/>
    <property type="evidence" value="ECO:0007669"/>
    <property type="project" value="UniProtKB-SubCell"/>
</dbReference>